<comment type="caution">
    <text evidence="1">The sequence shown here is derived from an EMBL/GenBank/DDBJ whole genome shotgun (WGS) entry which is preliminary data.</text>
</comment>
<gene>
    <name evidence="1" type="ORF">EVAR_75842_1</name>
</gene>
<accession>A0A4C1TGK0</accession>
<proteinExistence type="predicted"/>
<organism evidence="1 2">
    <name type="scientific">Eumeta variegata</name>
    <name type="common">Bagworm moth</name>
    <name type="synonym">Eumeta japonica</name>
    <dbReference type="NCBI Taxonomy" id="151549"/>
    <lineage>
        <taxon>Eukaryota</taxon>
        <taxon>Metazoa</taxon>
        <taxon>Ecdysozoa</taxon>
        <taxon>Arthropoda</taxon>
        <taxon>Hexapoda</taxon>
        <taxon>Insecta</taxon>
        <taxon>Pterygota</taxon>
        <taxon>Neoptera</taxon>
        <taxon>Endopterygota</taxon>
        <taxon>Lepidoptera</taxon>
        <taxon>Glossata</taxon>
        <taxon>Ditrysia</taxon>
        <taxon>Tineoidea</taxon>
        <taxon>Psychidae</taxon>
        <taxon>Oiketicinae</taxon>
        <taxon>Eumeta</taxon>
    </lineage>
</organism>
<evidence type="ECO:0000313" key="2">
    <source>
        <dbReference type="Proteomes" id="UP000299102"/>
    </source>
</evidence>
<dbReference type="EMBL" id="BGZK01000051">
    <property type="protein sequence ID" value="GBP12431.1"/>
    <property type="molecule type" value="Genomic_DNA"/>
</dbReference>
<evidence type="ECO:0000313" key="1">
    <source>
        <dbReference type="EMBL" id="GBP12431.1"/>
    </source>
</evidence>
<protein>
    <submittedName>
        <fullName evidence="1">Uncharacterized protein</fullName>
    </submittedName>
</protein>
<dbReference type="AlphaFoldDB" id="A0A4C1TGK0"/>
<sequence length="121" mass="13578">MHLSVQNFYSTWNMFADAHVDGFSAMQPRAATDLTIVDEAFKRMQACLVIGTSRSFSDRATAEMLEPYLNREMENRDGGGRTIVLIKVIGGAAPSAARARVARRDLRPEDLHRFKPSRAKH</sequence>
<name>A0A4C1TGK0_EUMVA</name>
<keyword evidence="2" id="KW-1185">Reference proteome</keyword>
<dbReference type="Proteomes" id="UP000299102">
    <property type="component" value="Unassembled WGS sequence"/>
</dbReference>
<reference evidence="1 2" key="1">
    <citation type="journal article" date="2019" name="Commun. Biol.">
        <title>The bagworm genome reveals a unique fibroin gene that provides high tensile strength.</title>
        <authorList>
            <person name="Kono N."/>
            <person name="Nakamura H."/>
            <person name="Ohtoshi R."/>
            <person name="Tomita M."/>
            <person name="Numata K."/>
            <person name="Arakawa K."/>
        </authorList>
    </citation>
    <scope>NUCLEOTIDE SEQUENCE [LARGE SCALE GENOMIC DNA]</scope>
</reference>